<dbReference type="Pfam" id="PF00144">
    <property type="entry name" value="Beta-lactamase"/>
    <property type="match status" value="1"/>
</dbReference>
<dbReference type="PANTHER" id="PTHR43319">
    <property type="entry name" value="BETA-LACTAMASE-RELATED"/>
    <property type="match status" value="1"/>
</dbReference>
<dbReference type="InterPro" id="IPR052907">
    <property type="entry name" value="Beta-lactamase/esterase"/>
</dbReference>
<sequence>MSSGCATTTSTRSISLSGRGFASGTVTRRAYPFAWMGTVEFMEFGGTCDPQDAGLDPDLLTQAIELIETRGTIAQLCVVRDGRVVVDRSFGCPPDALFWLFSASKPYLAVVIHQLVESGRLHLDDAVAAYWPEFGENGKREITVRHVLRHRSGVTNAGSYVGEVRAMTDWNRSLQRIEETKPRWPIGTVAYSPLAFGFILSEVARRCSGVPIHELVRRFVLEPLGVADTYLGLPDDLWDRHVPIRATGPLGPFIQSVVNRRSTREAVVPAAGMSTTARDLVTFYQALLGGALLRPETLALACEPSSEGDVDRTARAPIRWSQGFQLGGPRWIEGASTSLGSLSSPRTFGHNGSNCCIGWADPDRQIAYAYLTNRVGRPTADLTHHAAVADKVLEAAG</sequence>
<dbReference type="InterPro" id="IPR001466">
    <property type="entry name" value="Beta-lactam-related"/>
</dbReference>
<name>A0A4U3M128_9ACTN</name>
<dbReference type="Gene3D" id="3.40.710.10">
    <property type="entry name" value="DD-peptidase/beta-lactamase superfamily"/>
    <property type="match status" value="1"/>
</dbReference>
<protein>
    <submittedName>
        <fullName evidence="2">Beta-lactamase family protein</fullName>
    </submittedName>
</protein>
<dbReference type="OrthoDB" id="9809635at2"/>
<organism evidence="2 3">
    <name type="scientific">Kribbella jiaozuonensis</name>
    <dbReference type="NCBI Taxonomy" id="2575441"/>
    <lineage>
        <taxon>Bacteria</taxon>
        <taxon>Bacillati</taxon>
        <taxon>Actinomycetota</taxon>
        <taxon>Actinomycetes</taxon>
        <taxon>Propionibacteriales</taxon>
        <taxon>Kribbellaceae</taxon>
        <taxon>Kribbella</taxon>
    </lineage>
</organism>
<dbReference type="InterPro" id="IPR012338">
    <property type="entry name" value="Beta-lactam/transpept-like"/>
</dbReference>
<proteinExistence type="predicted"/>
<dbReference type="AlphaFoldDB" id="A0A4U3M128"/>
<keyword evidence="3" id="KW-1185">Reference proteome</keyword>
<gene>
    <name evidence="2" type="ORF">FDA38_04085</name>
</gene>
<accession>A0A4U3M128</accession>
<dbReference type="Proteomes" id="UP000305836">
    <property type="component" value="Unassembled WGS sequence"/>
</dbReference>
<comment type="caution">
    <text evidence="2">The sequence shown here is derived from an EMBL/GenBank/DDBJ whole genome shotgun (WGS) entry which is preliminary data.</text>
</comment>
<evidence type="ECO:0000313" key="3">
    <source>
        <dbReference type="Proteomes" id="UP000305836"/>
    </source>
</evidence>
<dbReference type="EMBL" id="SZPZ01000001">
    <property type="protein sequence ID" value="TKK82010.1"/>
    <property type="molecule type" value="Genomic_DNA"/>
</dbReference>
<evidence type="ECO:0000313" key="2">
    <source>
        <dbReference type="EMBL" id="TKK82010.1"/>
    </source>
</evidence>
<feature type="domain" description="Beta-lactamase-related" evidence="1">
    <location>
        <begin position="74"/>
        <end position="390"/>
    </location>
</feature>
<dbReference type="SUPFAM" id="SSF56601">
    <property type="entry name" value="beta-lactamase/transpeptidase-like"/>
    <property type="match status" value="1"/>
</dbReference>
<dbReference type="PANTHER" id="PTHR43319:SF3">
    <property type="entry name" value="BETA-LACTAMASE-RELATED DOMAIN-CONTAINING PROTEIN"/>
    <property type="match status" value="1"/>
</dbReference>
<reference evidence="2 3" key="1">
    <citation type="submission" date="2019-04" db="EMBL/GenBank/DDBJ databases">
        <title>Kribbella sp. NEAU-THZ 27 nov., a novel actinomycete isolated from soil.</title>
        <authorList>
            <person name="Duan L."/>
        </authorList>
    </citation>
    <scope>NUCLEOTIDE SEQUENCE [LARGE SCALE GENOMIC DNA]</scope>
    <source>
        <strain evidence="3">NEAU-THZ27</strain>
    </source>
</reference>
<evidence type="ECO:0000259" key="1">
    <source>
        <dbReference type="Pfam" id="PF00144"/>
    </source>
</evidence>